<dbReference type="Pfam" id="PF03107">
    <property type="entry name" value="C1_2"/>
    <property type="match status" value="5"/>
</dbReference>
<organism evidence="6 7">
    <name type="scientific">Trapa incisa</name>
    <dbReference type="NCBI Taxonomy" id="236973"/>
    <lineage>
        <taxon>Eukaryota</taxon>
        <taxon>Viridiplantae</taxon>
        <taxon>Streptophyta</taxon>
        <taxon>Embryophyta</taxon>
        <taxon>Tracheophyta</taxon>
        <taxon>Spermatophyta</taxon>
        <taxon>Magnoliopsida</taxon>
        <taxon>eudicotyledons</taxon>
        <taxon>Gunneridae</taxon>
        <taxon>Pentapetalae</taxon>
        <taxon>rosids</taxon>
        <taxon>malvids</taxon>
        <taxon>Myrtales</taxon>
        <taxon>Lythraceae</taxon>
        <taxon>Trapa</taxon>
    </lineage>
</organism>
<dbReference type="Gene3D" id="3.30.60.90">
    <property type="match status" value="1"/>
</dbReference>
<dbReference type="InterPro" id="IPR043145">
    <property type="entry name" value="Znf_ZZ_sf"/>
</dbReference>
<proteinExistence type="predicted"/>
<dbReference type="PROSITE" id="PS50081">
    <property type="entry name" value="ZF_DAG_PE_2"/>
    <property type="match status" value="1"/>
</dbReference>
<name>A0AAN7KN68_9MYRT</name>
<dbReference type="AlphaFoldDB" id="A0AAN7KN68"/>
<dbReference type="InterPro" id="IPR046349">
    <property type="entry name" value="C1-like_sf"/>
</dbReference>
<evidence type="ECO:0000256" key="1">
    <source>
        <dbReference type="ARBA" id="ARBA00022723"/>
    </source>
</evidence>
<dbReference type="Gene3D" id="3.30.40.10">
    <property type="entry name" value="Zinc/RING finger domain, C3HC4 (zinc finger)"/>
    <property type="match status" value="1"/>
</dbReference>
<accession>A0AAN7KN68</accession>
<dbReference type="EMBL" id="JAXIOK010000005">
    <property type="protein sequence ID" value="KAK4769749.1"/>
    <property type="molecule type" value="Genomic_DNA"/>
</dbReference>
<gene>
    <name evidence="6" type="ORF">SAY87_030281</name>
</gene>
<feature type="domain" description="Phorbol-ester/DAG-type" evidence="5">
    <location>
        <begin position="10"/>
        <end position="50"/>
    </location>
</feature>
<keyword evidence="4" id="KW-0862">Zinc</keyword>
<dbReference type="PANTHER" id="PTHR46288:SF27">
    <property type="entry name" value="CYSTEINE_HISTIDINE-RICH C1 DOMAIN FAMILY PROTEIN"/>
    <property type="match status" value="1"/>
</dbReference>
<evidence type="ECO:0000256" key="4">
    <source>
        <dbReference type="ARBA" id="ARBA00022833"/>
    </source>
</evidence>
<keyword evidence="7" id="KW-1185">Reference proteome</keyword>
<dbReference type="GO" id="GO:0008270">
    <property type="term" value="F:zinc ion binding"/>
    <property type="evidence" value="ECO:0007669"/>
    <property type="project" value="UniProtKB-KW"/>
</dbReference>
<evidence type="ECO:0000256" key="3">
    <source>
        <dbReference type="ARBA" id="ARBA00022771"/>
    </source>
</evidence>
<evidence type="ECO:0000313" key="7">
    <source>
        <dbReference type="Proteomes" id="UP001345219"/>
    </source>
</evidence>
<dbReference type="SMART" id="SM00109">
    <property type="entry name" value="C1"/>
    <property type="match status" value="3"/>
</dbReference>
<dbReference type="InterPro" id="IPR004146">
    <property type="entry name" value="DC1"/>
</dbReference>
<evidence type="ECO:0000313" key="6">
    <source>
        <dbReference type="EMBL" id="KAK4769749.1"/>
    </source>
</evidence>
<comment type="caution">
    <text evidence="6">The sequence shown here is derived from an EMBL/GenBank/DDBJ whole genome shotgun (WGS) entry which is preliminary data.</text>
</comment>
<sequence length="423" mass="48383">MEILNHSSHEHPLVLCRTQNERETCNLCSKKIDYVAFTCSECGFLLHKKCGTLPREMRHHLLHPQHPLLLVPNHPDSQKPFICSQCEQKNSPFVFRCSECDFNIDVTCFLRTQAATGLPSGQNPRKIHCHQHGLLLHYIGDDNSMGRRCSGCNMLVSGPTYYCIECPDFLLHKSCSQFAEQIQHPFHPKHPLSLLTKSPYRPGSLSCDACINKFSNGFVFHCGECKFDLDLNCASRMPSLRHDKHIEHPLNLFEETGREVVCSVCGKTCREHIYRCIACNFNAHDTCLPFPSTNKHKNHQHLLSLKKSIVKGDLVWFPCEVCKKRITPRHQVYYCEDCSYGVHIHCVDVEDTPALEADSAWTLEDIKNVQAEADALAVEMEAQLHALSEKLQSFFKKYLIQLNHKSEFKDKMTGQNLNHPKSK</sequence>
<dbReference type="Proteomes" id="UP001345219">
    <property type="component" value="Chromosome 24"/>
</dbReference>
<keyword evidence="1" id="KW-0479">Metal-binding</keyword>
<dbReference type="PANTHER" id="PTHR46288">
    <property type="entry name" value="PHORBOL-ESTER/DAG-TYPE DOMAIN-CONTAINING PROTEIN"/>
    <property type="match status" value="1"/>
</dbReference>
<keyword evidence="3" id="KW-0863">Zinc-finger</keyword>
<reference evidence="6 7" key="1">
    <citation type="journal article" date="2023" name="Hortic Res">
        <title>Pangenome of water caltrop reveals structural variations and asymmetric subgenome divergence after allopolyploidization.</title>
        <authorList>
            <person name="Zhang X."/>
            <person name="Chen Y."/>
            <person name="Wang L."/>
            <person name="Yuan Y."/>
            <person name="Fang M."/>
            <person name="Shi L."/>
            <person name="Lu R."/>
            <person name="Comes H.P."/>
            <person name="Ma Y."/>
            <person name="Chen Y."/>
            <person name="Huang G."/>
            <person name="Zhou Y."/>
            <person name="Zheng Z."/>
            <person name="Qiu Y."/>
        </authorList>
    </citation>
    <scope>NUCLEOTIDE SEQUENCE [LARGE SCALE GENOMIC DNA]</scope>
    <source>
        <tissue evidence="6">Roots</tissue>
    </source>
</reference>
<dbReference type="SUPFAM" id="SSF57889">
    <property type="entry name" value="Cysteine-rich domain"/>
    <property type="match status" value="4"/>
</dbReference>
<dbReference type="InterPro" id="IPR002219">
    <property type="entry name" value="PKC_DAG/PE"/>
</dbReference>
<evidence type="ECO:0000256" key="2">
    <source>
        <dbReference type="ARBA" id="ARBA00022737"/>
    </source>
</evidence>
<keyword evidence="2" id="KW-0677">Repeat</keyword>
<protein>
    <recommendedName>
        <fullName evidence="5">Phorbol-ester/DAG-type domain-containing protein</fullName>
    </recommendedName>
</protein>
<dbReference type="InterPro" id="IPR013083">
    <property type="entry name" value="Znf_RING/FYVE/PHD"/>
</dbReference>
<evidence type="ECO:0000259" key="5">
    <source>
        <dbReference type="PROSITE" id="PS50081"/>
    </source>
</evidence>